<evidence type="ECO:0000313" key="2">
    <source>
        <dbReference type="Proteomes" id="UP001152795"/>
    </source>
</evidence>
<keyword evidence="2" id="KW-1185">Reference proteome</keyword>
<dbReference type="Gene3D" id="2.40.70.10">
    <property type="entry name" value="Acid Proteases"/>
    <property type="match status" value="1"/>
</dbReference>
<dbReference type="InterPro" id="IPR001878">
    <property type="entry name" value="Znf_CCHC"/>
</dbReference>
<dbReference type="SMART" id="SM00343">
    <property type="entry name" value="ZnF_C2HC"/>
    <property type="match status" value="2"/>
</dbReference>
<dbReference type="AlphaFoldDB" id="A0A6S7IQH2"/>
<name>A0A6S7IQH2_PARCT</name>
<dbReference type="InterPro" id="IPR041588">
    <property type="entry name" value="Integrase_H2C2"/>
</dbReference>
<dbReference type="SUPFAM" id="SSF56672">
    <property type="entry name" value="DNA/RNA polymerases"/>
    <property type="match status" value="1"/>
</dbReference>
<dbReference type="InterPro" id="IPR021109">
    <property type="entry name" value="Peptidase_aspartic_dom_sf"/>
</dbReference>
<dbReference type="PANTHER" id="PTHR47331:SF5">
    <property type="entry name" value="RIBONUCLEASE H"/>
    <property type="match status" value="1"/>
</dbReference>
<dbReference type="Pfam" id="PF13650">
    <property type="entry name" value="Asp_protease_2"/>
    <property type="match status" value="1"/>
</dbReference>
<dbReference type="EMBL" id="CACRXK020011455">
    <property type="protein sequence ID" value="CAB4021474.1"/>
    <property type="molecule type" value="Genomic_DNA"/>
</dbReference>
<sequence length="1130" mass="129062">MSLKPPKYDPRKGEARERHGINAAQRNEHSKALKCYVCNEDHKVIECPTLADSTVPERFNLVREARLCFSCLNKGHVTRDCRSKKKCEKNGCTRLHHQLLHGEPGTMSGISSVLDKGSILPVVRVCFRAPNGRTREGNVLIDSGAGTTVIRKDFARSLGLQGKREKIDLAVVGGERVEQPQSRRVTFSISALNGAEEHRIEAHEIEKTVLSVPRLDRPWLKSFAHLRDIDFSHKAGPIDLILGVQFSHLHAEDEVRQGRQFEPVGKRTKLGWFVIGSDSSQKTSKVCSIRFVQPVNLEKFYEFETLGIQAPQCHCPQIAMSPDDRRAIELMENSCKQQGGRYVIGLPWKKDKNLLPNNYSLAEKRLFSLERSLKRNDVKASLYNQVMNEYERNGWSRQLSQEEVDAKDKPKYYLPHHGVYRPEKKSTPLRVVFDPACQYQGVSLNSFLYKGPCLIGNLLGVLLRFREDLVGLVGDISKMYLQICLPEEDTLVHRYLWKDLDESRDPTVYALQRVTFGDKPSPDMASYVMIKIANENESQCPRAAVILKRDRYMDDLIHSTSTQEEAEKSKGEVDDVLATGSFKIKEWFVSSSVQEMQAENVSSPEEENHDFKDNVIGVNSECTTTKNVNLDGEEGIKTLGVNWNPQTDKFSFSVKEIKIETLTKRTVLSRISRLFEPLGLASVVTIKERVALQEIWKAKKYDWDDPLPEEMHTLCATAYGAVAYLLWPTTEGHKVNLIASRVRVVPLRQATIPRLDLMAALVASRLASTIYNEFKTKPAVVKLWSDSKIVLHWLRSDSALLKAFVGVRVAEIQSTWESSHWRYVPSALNPADDLSRGIDVKNMYDRWFQGPAFLKLPNSEWPSESVETIQNDPERKKPKILGSFNPDIPCIDPKNFSNWQRLVRITAYCKRFGHNARLSARDKSELKSGPLQPSEINYVKEFWIRKVQTTLIDWKDRYKDLAPFVENDIIRVGGRLKRASLPYDQAHPILLLGNHHISKLIMEEFHEKVCHAGCERTLSESRREYWIMSGRRIVKKTIKNCLVCRKFRQRPHTTLMVDLPQERVKPFSPPFTVTGVDLFGPFNLKVSRNKSVKAWGAIFTCATVRAIHLEIVEINFTMLCRENMIGMHVF</sequence>
<dbReference type="Pfam" id="PF05380">
    <property type="entry name" value="Peptidase_A17"/>
    <property type="match status" value="2"/>
</dbReference>
<dbReference type="Proteomes" id="UP001152795">
    <property type="component" value="Unassembled WGS sequence"/>
</dbReference>
<dbReference type="OrthoDB" id="5985322at2759"/>
<dbReference type="GO" id="GO:0008270">
    <property type="term" value="F:zinc ion binding"/>
    <property type="evidence" value="ECO:0007669"/>
    <property type="project" value="InterPro"/>
</dbReference>
<dbReference type="InterPro" id="IPR043502">
    <property type="entry name" value="DNA/RNA_pol_sf"/>
</dbReference>
<comment type="caution">
    <text evidence="1">The sequence shown here is derived from an EMBL/GenBank/DDBJ whole genome shotgun (WGS) entry which is preliminary data.</text>
</comment>
<dbReference type="PANTHER" id="PTHR47331">
    <property type="entry name" value="PHD-TYPE DOMAIN-CONTAINING PROTEIN"/>
    <property type="match status" value="1"/>
</dbReference>
<dbReference type="Gene3D" id="4.10.60.10">
    <property type="entry name" value="Zinc finger, CCHC-type"/>
    <property type="match status" value="1"/>
</dbReference>
<dbReference type="PROSITE" id="PS50158">
    <property type="entry name" value="ZF_CCHC"/>
    <property type="match status" value="1"/>
</dbReference>
<gene>
    <name evidence="1" type="ORF">PACLA_8A010304</name>
</gene>
<dbReference type="InterPro" id="IPR008042">
    <property type="entry name" value="Retrotrans_Pao"/>
</dbReference>
<accession>A0A6S7IQH2</accession>
<dbReference type="Pfam" id="PF17921">
    <property type="entry name" value="Integrase_H2C2"/>
    <property type="match status" value="1"/>
</dbReference>
<organism evidence="1 2">
    <name type="scientific">Paramuricea clavata</name>
    <name type="common">Red gorgonian</name>
    <name type="synonym">Violescent sea-whip</name>
    <dbReference type="NCBI Taxonomy" id="317549"/>
    <lineage>
        <taxon>Eukaryota</taxon>
        <taxon>Metazoa</taxon>
        <taxon>Cnidaria</taxon>
        <taxon>Anthozoa</taxon>
        <taxon>Octocorallia</taxon>
        <taxon>Malacalcyonacea</taxon>
        <taxon>Plexauridae</taxon>
        <taxon>Paramuricea</taxon>
    </lineage>
</organism>
<dbReference type="GO" id="GO:0003676">
    <property type="term" value="F:nucleic acid binding"/>
    <property type="evidence" value="ECO:0007669"/>
    <property type="project" value="InterPro"/>
</dbReference>
<protein>
    <submittedName>
        <fullName evidence="1">Gypsy retrotransposon integrase 1</fullName>
    </submittedName>
</protein>
<proteinExistence type="predicted"/>
<dbReference type="Gene3D" id="1.10.340.70">
    <property type="match status" value="1"/>
</dbReference>
<reference evidence="1" key="1">
    <citation type="submission" date="2020-04" db="EMBL/GenBank/DDBJ databases">
        <authorList>
            <person name="Alioto T."/>
            <person name="Alioto T."/>
            <person name="Gomez Garrido J."/>
        </authorList>
    </citation>
    <scope>NUCLEOTIDE SEQUENCE</scope>
    <source>
        <strain evidence="1">A484AB</strain>
    </source>
</reference>
<evidence type="ECO:0000313" key="1">
    <source>
        <dbReference type="EMBL" id="CAB4021474.1"/>
    </source>
</evidence>